<gene>
    <name evidence="1" type="ORF">Salmuc_02193</name>
</gene>
<evidence type="ECO:0000313" key="2">
    <source>
        <dbReference type="Proteomes" id="UP000015347"/>
    </source>
</evidence>
<organism evidence="1 2">
    <name type="scientific">Salipiger mucosus DSM 16094</name>
    <dbReference type="NCBI Taxonomy" id="1123237"/>
    <lineage>
        <taxon>Bacteria</taxon>
        <taxon>Pseudomonadati</taxon>
        <taxon>Pseudomonadota</taxon>
        <taxon>Alphaproteobacteria</taxon>
        <taxon>Rhodobacterales</taxon>
        <taxon>Roseobacteraceae</taxon>
        <taxon>Salipiger</taxon>
    </lineage>
</organism>
<reference evidence="2" key="1">
    <citation type="journal article" date="2014" name="Stand. Genomic Sci.">
        <title>Genome sequence of the exopolysaccharide-producing Salipiger mucosus type strain (DSM 16094(T)), a moderately halophilic member of the Roseobacter clade.</title>
        <authorList>
            <person name="Riedel T."/>
            <person name="Spring S."/>
            <person name="Fiebig A."/>
            <person name="Petersen J."/>
            <person name="Kyrpides N.C."/>
            <person name="Goker M."/>
            <person name="Klenk H.P."/>
        </authorList>
    </citation>
    <scope>NUCLEOTIDE SEQUENCE [LARGE SCALE GENOMIC DNA]</scope>
    <source>
        <strain evidence="2">DSM 16094</strain>
    </source>
</reference>
<dbReference type="Proteomes" id="UP000015347">
    <property type="component" value="Unassembled WGS sequence"/>
</dbReference>
<keyword evidence="2" id="KW-1185">Reference proteome</keyword>
<dbReference type="eggNOG" id="COG3547">
    <property type="taxonomic scope" value="Bacteria"/>
</dbReference>
<dbReference type="EMBL" id="APVH01000015">
    <property type="protein sequence ID" value="EPX83585.1"/>
    <property type="molecule type" value="Genomic_DNA"/>
</dbReference>
<name>S9S061_9RHOB</name>
<protein>
    <submittedName>
        <fullName evidence="1">Mobile element protein</fullName>
    </submittedName>
</protein>
<sequence length="103" mass="11580">MSEIITVGLNLAKNVFHVHGADDSGAVVLRKKLRRAEVPEFFAELPPCLLAMEACGGAHFWGRELAKLGHEIRIIPPAYVKPFVKRKKMMRLTRKQSARQPFG</sequence>
<proteinExistence type="predicted"/>
<comment type="caution">
    <text evidence="1">The sequence shown here is derived from an EMBL/GenBank/DDBJ whole genome shotgun (WGS) entry which is preliminary data.</text>
</comment>
<accession>S9S061</accession>
<dbReference type="AlphaFoldDB" id="S9S061"/>
<evidence type="ECO:0000313" key="1">
    <source>
        <dbReference type="EMBL" id="EPX83585.1"/>
    </source>
</evidence>
<dbReference type="HOGENOM" id="CLU_036902_16_4_5"/>
<dbReference type="STRING" id="1123237.Salmuc_02193"/>